<keyword evidence="6 13" id="KW-0808">Transferase</keyword>
<dbReference type="PANTHER" id="PTHR10359:SF19">
    <property type="entry name" value="DNA REPAIR GLYCOSYLASE MJ1434-RELATED"/>
    <property type="match status" value="1"/>
</dbReference>
<comment type="miscellaneous">
    <text evidence="13">This enzyme catalyzes only one turnover and therefore is not strictly catalytic. According to one definition, an enzyme is a biocatalyst that acts repeatedly and over many reaction cycles.</text>
</comment>
<dbReference type="SUPFAM" id="SSF48150">
    <property type="entry name" value="DNA-glycosylase"/>
    <property type="match status" value="1"/>
</dbReference>
<dbReference type="GO" id="GO:0005737">
    <property type="term" value="C:cytoplasm"/>
    <property type="evidence" value="ECO:0007669"/>
    <property type="project" value="UniProtKB-SubCell"/>
</dbReference>
<dbReference type="SUPFAM" id="SSF53155">
    <property type="entry name" value="Methylated DNA-protein cysteine methyltransferase domain"/>
    <property type="match status" value="1"/>
</dbReference>
<evidence type="ECO:0000256" key="12">
    <source>
        <dbReference type="ARBA" id="ARBA00049348"/>
    </source>
</evidence>
<sequence>MMYYEVFEISGYRVTLIGDEQGLSRLMIGEEVEYSLKGLQEVCGFDLFEQAKIQLAEYFIGSRIDFDLKLNPQGTDFQKSVWNALREIPYGEARTYKQIAVEVGNPKGARAVGMANNKNPLPVIIPCHRVVGTGNKLTGYVFGLTMKRHLLNLEKVTVIFRRLEAGNARHGKVWWPSDSVFEIMVGAILTQNTTWKNVEKSLSELSDYLIPSKILSFSQEELALKIKSSGYQNQKALYLKTMAEWWMSKGESIECLKGLSDNEFRTELLSLKGVGKETADSIMVYAFSRPFFVIDAYTRRIFQRVGFEVPKDYDEFRIMIEECVSRDSRLYGEYHGLLVEHAKNYCLSIPKCEKCPLAEICDYKVEETLSLFG</sequence>
<organism evidence="15 16">
    <name type="scientific">Aureibacter tunicatorum</name>
    <dbReference type="NCBI Taxonomy" id="866807"/>
    <lineage>
        <taxon>Bacteria</taxon>
        <taxon>Pseudomonadati</taxon>
        <taxon>Bacteroidota</taxon>
        <taxon>Cytophagia</taxon>
        <taxon>Cytophagales</taxon>
        <taxon>Persicobacteraceae</taxon>
        <taxon>Aureibacter</taxon>
    </lineage>
</organism>
<dbReference type="Proteomes" id="UP001185092">
    <property type="component" value="Unassembled WGS sequence"/>
</dbReference>
<dbReference type="FunFam" id="1.10.10.10:FF:000214">
    <property type="entry name" value="Methylated-DNA--protein-cysteine methyltransferase"/>
    <property type="match status" value="1"/>
</dbReference>
<dbReference type="GO" id="GO:0032259">
    <property type="term" value="P:methylation"/>
    <property type="evidence" value="ECO:0007669"/>
    <property type="project" value="UniProtKB-KW"/>
</dbReference>
<feature type="domain" description="HhH-GPD" evidence="14">
    <location>
        <begin position="189"/>
        <end position="344"/>
    </location>
</feature>
<dbReference type="AlphaFoldDB" id="A0AAE3XLH3"/>
<comment type="caution">
    <text evidence="15">The sequence shown here is derived from an EMBL/GenBank/DDBJ whole genome shotgun (WGS) entry which is preliminary data.</text>
</comment>
<evidence type="ECO:0000256" key="8">
    <source>
        <dbReference type="ARBA" id="ARBA00022763"/>
    </source>
</evidence>
<dbReference type="GO" id="GO:0006284">
    <property type="term" value="P:base-excision repair"/>
    <property type="evidence" value="ECO:0007669"/>
    <property type="project" value="InterPro"/>
</dbReference>
<evidence type="ECO:0000256" key="4">
    <source>
        <dbReference type="ARBA" id="ARBA00022490"/>
    </source>
</evidence>
<keyword evidence="11 13" id="KW-0234">DNA repair</keyword>
<keyword evidence="5 13" id="KW-0489">Methyltransferase</keyword>
<keyword evidence="4 13" id="KW-0963">Cytoplasm</keyword>
<dbReference type="InterPro" id="IPR036631">
    <property type="entry name" value="MGMT_N_sf"/>
</dbReference>
<dbReference type="GO" id="GO:0003908">
    <property type="term" value="F:methylated-DNA-[protein]-cysteine S-methyltransferase activity"/>
    <property type="evidence" value="ECO:0007669"/>
    <property type="project" value="UniProtKB-UniRule"/>
</dbReference>
<dbReference type="EC" id="2.1.1.63" evidence="13"/>
<dbReference type="Gene3D" id="1.10.340.30">
    <property type="entry name" value="Hypothetical protein, domain 2"/>
    <property type="match status" value="1"/>
</dbReference>
<comment type="subcellular location">
    <subcellularLocation>
        <location evidence="13">Cytoplasm</location>
    </subcellularLocation>
</comment>
<dbReference type="InterPro" id="IPR036388">
    <property type="entry name" value="WH-like_DNA-bd_sf"/>
</dbReference>
<dbReference type="PROSITE" id="PS00374">
    <property type="entry name" value="MGMT"/>
    <property type="match status" value="1"/>
</dbReference>
<dbReference type="CDD" id="cd06445">
    <property type="entry name" value="ATase"/>
    <property type="match status" value="1"/>
</dbReference>
<keyword evidence="3" id="KW-0004">4Fe-4S</keyword>
<dbReference type="InterPro" id="IPR036217">
    <property type="entry name" value="MethylDNA_cys_MeTrfase_DNAb"/>
</dbReference>
<evidence type="ECO:0000259" key="14">
    <source>
        <dbReference type="SMART" id="SM00478"/>
    </source>
</evidence>
<evidence type="ECO:0000256" key="10">
    <source>
        <dbReference type="ARBA" id="ARBA00023014"/>
    </source>
</evidence>
<dbReference type="InterPro" id="IPR008332">
    <property type="entry name" value="MethylG_MeTrfase_N"/>
</dbReference>
<accession>A0AAE3XLH3</accession>
<dbReference type="CDD" id="cd00056">
    <property type="entry name" value="ENDO3c"/>
    <property type="match status" value="1"/>
</dbReference>
<keyword evidence="8 13" id="KW-0227">DNA damage</keyword>
<dbReference type="InterPro" id="IPR011257">
    <property type="entry name" value="DNA_glycosylase"/>
</dbReference>
<dbReference type="GO" id="GO:0046872">
    <property type="term" value="F:metal ion binding"/>
    <property type="evidence" value="ECO:0007669"/>
    <property type="project" value="UniProtKB-KW"/>
</dbReference>
<dbReference type="Gene3D" id="1.10.1670.10">
    <property type="entry name" value="Helix-hairpin-Helix base-excision DNA repair enzymes (C-terminal)"/>
    <property type="match status" value="1"/>
</dbReference>
<comment type="function">
    <text evidence="13">Involved in the cellular defense against the biological effects of O6-methylguanine (O6-MeG) and O4-methylthymine (O4-MeT) in DNA. Repairs the methylated nucleobase in DNA by stoichiometrically transferring the methyl group to a cysteine residue in the enzyme. This is a suicide reaction: the enzyme is irreversibly inactivated.</text>
</comment>
<dbReference type="InterPro" id="IPR023170">
    <property type="entry name" value="HhH_base_excis_C"/>
</dbReference>
<reference evidence="15" key="1">
    <citation type="submission" date="2023-07" db="EMBL/GenBank/DDBJ databases">
        <title>Genomic Encyclopedia of Type Strains, Phase IV (KMG-IV): sequencing the most valuable type-strain genomes for metagenomic binning, comparative biology and taxonomic classification.</title>
        <authorList>
            <person name="Goeker M."/>
        </authorList>
    </citation>
    <scope>NUCLEOTIDE SEQUENCE</scope>
    <source>
        <strain evidence="15">DSM 26174</strain>
    </source>
</reference>
<evidence type="ECO:0000256" key="1">
    <source>
        <dbReference type="ARBA" id="ARBA00001286"/>
    </source>
</evidence>
<dbReference type="Pfam" id="PF02870">
    <property type="entry name" value="Methyltransf_1N"/>
    <property type="match status" value="1"/>
</dbReference>
<dbReference type="SUPFAM" id="SSF46767">
    <property type="entry name" value="Methylated DNA-protein cysteine methyltransferase, C-terminal domain"/>
    <property type="match status" value="1"/>
</dbReference>
<dbReference type="SMART" id="SM00478">
    <property type="entry name" value="ENDO3c"/>
    <property type="match status" value="1"/>
</dbReference>
<dbReference type="InterPro" id="IPR003265">
    <property type="entry name" value="HhH-GPD_domain"/>
</dbReference>
<dbReference type="GO" id="GO:0051539">
    <property type="term" value="F:4 iron, 4 sulfur cluster binding"/>
    <property type="evidence" value="ECO:0007669"/>
    <property type="project" value="UniProtKB-KW"/>
</dbReference>
<dbReference type="RefSeq" id="WP_309937594.1">
    <property type="nucleotide sequence ID" value="NZ_AP025305.1"/>
</dbReference>
<dbReference type="Gene3D" id="1.10.10.10">
    <property type="entry name" value="Winged helix-like DNA-binding domain superfamily/Winged helix DNA-binding domain"/>
    <property type="match status" value="1"/>
</dbReference>
<evidence type="ECO:0000256" key="11">
    <source>
        <dbReference type="ARBA" id="ARBA00023204"/>
    </source>
</evidence>
<comment type="similarity">
    <text evidence="2 13">Belongs to the MGMT family.</text>
</comment>
<name>A0AAE3XLH3_9BACT</name>
<dbReference type="PANTHER" id="PTHR10359">
    <property type="entry name" value="A/G-SPECIFIC ADENINE GLYCOSYLASE/ENDONUCLEASE III"/>
    <property type="match status" value="1"/>
</dbReference>
<proteinExistence type="inferred from homology"/>
<evidence type="ECO:0000256" key="3">
    <source>
        <dbReference type="ARBA" id="ARBA00022485"/>
    </source>
</evidence>
<evidence type="ECO:0000313" key="16">
    <source>
        <dbReference type="Proteomes" id="UP001185092"/>
    </source>
</evidence>
<evidence type="ECO:0000313" key="15">
    <source>
        <dbReference type="EMBL" id="MDR6238125.1"/>
    </source>
</evidence>
<keyword evidence="16" id="KW-1185">Reference proteome</keyword>
<evidence type="ECO:0000256" key="6">
    <source>
        <dbReference type="ARBA" id="ARBA00022679"/>
    </source>
</evidence>
<keyword evidence="7" id="KW-0479">Metal-binding</keyword>
<gene>
    <name evidence="15" type="ORF">HNQ88_001101</name>
</gene>
<dbReference type="NCBIfam" id="TIGR00589">
    <property type="entry name" value="ogt"/>
    <property type="match status" value="1"/>
</dbReference>
<evidence type="ECO:0000256" key="7">
    <source>
        <dbReference type="ARBA" id="ARBA00022723"/>
    </source>
</evidence>
<evidence type="ECO:0000256" key="5">
    <source>
        <dbReference type="ARBA" id="ARBA00022603"/>
    </source>
</evidence>
<dbReference type="Pfam" id="PF00730">
    <property type="entry name" value="HhH-GPD"/>
    <property type="match status" value="1"/>
</dbReference>
<dbReference type="HAMAP" id="MF_00772">
    <property type="entry name" value="OGT"/>
    <property type="match status" value="1"/>
</dbReference>
<dbReference type="InterPro" id="IPR023546">
    <property type="entry name" value="MGMT"/>
</dbReference>
<dbReference type="GO" id="GO:0006307">
    <property type="term" value="P:DNA alkylation repair"/>
    <property type="evidence" value="ECO:0007669"/>
    <property type="project" value="UniProtKB-UniRule"/>
</dbReference>
<dbReference type="Gene3D" id="3.30.160.70">
    <property type="entry name" value="Methylated DNA-protein cysteine methyltransferase domain"/>
    <property type="match status" value="1"/>
</dbReference>
<protein>
    <recommendedName>
        <fullName evidence="13">Methylated-DNA--protein-cysteine methyltransferase</fullName>
        <ecNumber evidence="13">2.1.1.63</ecNumber>
    </recommendedName>
    <alternativeName>
        <fullName evidence="13">6-O-methylguanine-DNA methyltransferase</fullName>
        <shortName evidence="13">MGMT</shortName>
    </alternativeName>
    <alternativeName>
        <fullName evidence="13">O-6-methylguanine-DNA-alkyltransferase</fullName>
    </alternativeName>
</protein>
<dbReference type="InterPro" id="IPR014048">
    <property type="entry name" value="MethylDNA_cys_MeTrfase_DNA-bd"/>
</dbReference>
<dbReference type="Pfam" id="PF01035">
    <property type="entry name" value="DNA_binding_1"/>
    <property type="match status" value="1"/>
</dbReference>
<evidence type="ECO:0000256" key="2">
    <source>
        <dbReference type="ARBA" id="ARBA00008711"/>
    </source>
</evidence>
<keyword evidence="9" id="KW-0408">Iron</keyword>
<dbReference type="InterPro" id="IPR001497">
    <property type="entry name" value="MethylDNA_cys_MeTrfase_AS"/>
</dbReference>
<comment type="catalytic activity">
    <reaction evidence="12 13">
        <text>a 6-O-methyl-2'-deoxyguanosine in DNA + L-cysteinyl-[protein] = S-methyl-L-cysteinyl-[protein] + a 2'-deoxyguanosine in DNA</text>
        <dbReference type="Rhea" id="RHEA:24000"/>
        <dbReference type="Rhea" id="RHEA-COMP:10131"/>
        <dbReference type="Rhea" id="RHEA-COMP:10132"/>
        <dbReference type="Rhea" id="RHEA-COMP:11367"/>
        <dbReference type="Rhea" id="RHEA-COMP:11368"/>
        <dbReference type="ChEBI" id="CHEBI:29950"/>
        <dbReference type="ChEBI" id="CHEBI:82612"/>
        <dbReference type="ChEBI" id="CHEBI:85445"/>
        <dbReference type="ChEBI" id="CHEBI:85448"/>
        <dbReference type="EC" id="2.1.1.63"/>
    </reaction>
</comment>
<feature type="active site" description="Nucleophile; methyl group acceptor" evidence="13">
    <location>
        <position position="127"/>
    </location>
</feature>
<comment type="catalytic activity">
    <reaction evidence="1 13">
        <text>a 4-O-methyl-thymidine in DNA + L-cysteinyl-[protein] = a thymidine in DNA + S-methyl-L-cysteinyl-[protein]</text>
        <dbReference type="Rhea" id="RHEA:53428"/>
        <dbReference type="Rhea" id="RHEA-COMP:10131"/>
        <dbReference type="Rhea" id="RHEA-COMP:10132"/>
        <dbReference type="Rhea" id="RHEA-COMP:13555"/>
        <dbReference type="Rhea" id="RHEA-COMP:13556"/>
        <dbReference type="ChEBI" id="CHEBI:29950"/>
        <dbReference type="ChEBI" id="CHEBI:82612"/>
        <dbReference type="ChEBI" id="CHEBI:137386"/>
        <dbReference type="ChEBI" id="CHEBI:137387"/>
        <dbReference type="EC" id="2.1.1.63"/>
    </reaction>
</comment>
<evidence type="ECO:0000256" key="9">
    <source>
        <dbReference type="ARBA" id="ARBA00023004"/>
    </source>
</evidence>
<dbReference type="EMBL" id="JAVDQD010000001">
    <property type="protein sequence ID" value="MDR6238125.1"/>
    <property type="molecule type" value="Genomic_DNA"/>
</dbReference>
<keyword evidence="10" id="KW-0411">Iron-sulfur</keyword>
<evidence type="ECO:0000256" key="13">
    <source>
        <dbReference type="HAMAP-Rule" id="MF_00772"/>
    </source>
</evidence>